<protein>
    <recommendedName>
        <fullName evidence="4">Type-4 uracil-DNA glycosylase</fullName>
        <ecNumber evidence="3">3.2.2.27</ecNumber>
    </recommendedName>
</protein>
<feature type="domain" description="Uracil-DNA glycosylase-like" evidence="12">
    <location>
        <begin position="22"/>
        <end position="172"/>
    </location>
</feature>
<keyword evidence="5" id="KW-0004">4Fe-4S</keyword>
<dbReference type="CDD" id="cd10030">
    <property type="entry name" value="UDG-F4_TTUDGA_SPO1dp_like"/>
    <property type="match status" value="1"/>
</dbReference>
<comment type="caution">
    <text evidence="13">The sequence shown here is derived from an EMBL/GenBank/DDBJ whole genome shotgun (WGS) entry which is preliminary data.</text>
</comment>
<dbReference type="InterPro" id="IPR036895">
    <property type="entry name" value="Uracil-DNA_glycosylase-like_sf"/>
</dbReference>
<name>A0A2S6N6Q9_9HYPH</name>
<evidence type="ECO:0000313" key="14">
    <source>
        <dbReference type="Proteomes" id="UP000239089"/>
    </source>
</evidence>
<dbReference type="SMART" id="SM00986">
    <property type="entry name" value="UDG"/>
    <property type="match status" value="1"/>
</dbReference>
<evidence type="ECO:0000256" key="2">
    <source>
        <dbReference type="ARBA" id="ARBA00006521"/>
    </source>
</evidence>
<evidence type="ECO:0000256" key="9">
    <source>
        <dbReference type="ARBA" id="ARBA00023004"/>
    </source>
</evidence>
<dbReference type="InterPro" id="IPR005273">
    <property type="entry name" value="Ura-DNA_glyco_family4"/>
</dbReference>
<dbReference type="PANTHER" id="PTHR33693:SF1">
    <property type="entry name" value="TYPE-4 URACIL-DNA GLYCOSYLASE"/>
    <property type="match status" value="1"/>
</dbReference>
<dbReference type="EMBL" id="NHSJ01000082">
    <property type="protein sequence ID" value="PPQ30309.1"/>
    <property type="molecule type" value="Genomic_DNA"/>
</dbReference>
<sequence length="184" mass="20085">MRDRLAAFNGCALKVSATQLVFADGAPDARVMLVGEGPGADEDRQGKPFVGRAGQLLDKMLAAIGLDRTKVYIANVVPWRPPGNRTPTPQELALCLPFVRRQIELVAPDFLVLLGASAAQTLLGEKEGIMRLRGHWRDYACADKTIRALPMLHPAYLLRAPLAKAQAWRDLRALKKALDHAGDV</sequence>
<dbReference type="SUPFAM" id="SSF52141">
    <property type="entry name" value="Uracil-DNA glycosylase-like"/>
    <property type="match status" value="1"/>
</dbReference>
<dbReference type="Gene3D" id="3.40.470.10">
    <property type="entry name" value="Uracil-DNA glycosylase-like domain"/>
    <property type="match status" value="1"/>
</dbReference>
<dbReference type="NCBIfam" id="TIGR00758">
    <property type="entry name" value="UDG_fam4"/>
    <property type="match status" value="1"/>
</dbReference>
<comment type="catalytic activity">
    <reaction evidence="1">
        <text>Hydrolyzes single-stranded DNA or mismatched double-stranded DNA and polynucleotides, releasing free uracil.</text>
        <dbReference type="EC" id="3.2.2.27"/>
    </reaction>
</comment>
<evidence type="ECO:0000256" key="7">
    <source>
        <dbReference type="ARBA" id="ARBA00022763"/>
    </source>
</evidence>
<keyword evidence="8" id="KW-0378">Hydrolase</keyword>
<dbReference type="GO" id="GO:0004844">
    <property type="term" value="F:uracil DNA N-glycosylase activity"/>
    <property type="evidence" value="ECO:0007669"/>
    <property type="project" value="UniProtKB-EC"/>
</dbReference>
<evidence type="ECO:0000256" key="11">
    <source>
        <dbReference type="ARBA" id="ARBA00023204"/>
    </source>
</evidence>
<dbReference type="Pfam" id="PF03167">
    <property type="entry name" value="UDG"/>
    <property type="match status" value="1"/>
</dbReference>
<dbReference type="InterPro" id="IPR051536">
    <property type="entry name" value="UDG_Type-4/5"/>
</dbReference>
<gene>
    <name evidence="13" type="ORF">CCR94_12735</name>
</gene>
<dbReference type="Proteomes" id="UP000239089">
    <property type="component" value="Unassembled WGS sequence"/>
</dbReference>
<dbReference type="SMART" id="SM00987">
    <property type="entry name" value="UreE_C"/>
    <property type="match status" value="1"/>
</dbReference>
<evidence type="ECO:0000256" key="5">
    <source>
        <dbReference type="ARBA" id="ARBA00022485"/>
    </source>
</evidence>
<evidence type="ECO:0000256" key="8">
    <source>
        <dbReference type="ARBA" id="ARBA00022801"/>
    </source>
</evidence>
<proteinExistence type="inferred from homology"/>
<dbReference type="GO" id="GO:0046872">
    <property type="term" value="F:metal ion binding"/>
    <property type="evidence" value="ECO:0007669"/>
    <property type="project" value="UniProtKB-KW"/>
</dbReference>
<reference evidence="13 14" key="1">
    <citation type="journal article" date="2018" name="Arch. Microbiol.">
        <title>New insights into the metabolic potential of the phototrophic purple bacterium Rhodopila globiformis DSM 161(T) from its draft genome sequence and evidence for a vanadium-dependent nitrogenase.</title>
        <authorList>
            <person name="Imhoff J.F."/>
            <person name="Rahn T."/>
            <person name="Kunzel S."/>
            <person name="Neulinger S.C."/>
        </authorList>
    </citation>
    <scope>NUCLEOTIDE SEQUENCE [LARGE SCALE GENOMIC DNA]</scope>
    <source>
        <strain evidence="13 14">DSM 16996</strain>
    </source>
</reference>
<keyword evidence="10" id="KW-0411">Iron-sulfur</keyword>
<keyword evidence="11" id="KW-0234">DNA repair</keyword>
<evidence type="ECO:0000256" key="6">
    <source>
        <dbReference type="ARBA" id="ARBA00022723"/>
    </source>
</evidence>
<accession>A0A2S6N6Q9</accession>
<dbReference type="EC" id="3.2.2.27" evidence="3"/>
<comment type="similarity">
    <text evidence="2">Belongs to the uracil-DNA glycosylase (UDG) superfamily. Type 4 (UDGa) family.</text>
</comment>
<dbReference type="GO" id="GO:0006281">
    <property type="term" value="P:DNA repair"/>
    <property type="evidence" value="ECO:0007669"/>
    <property type="project" value="UniProtKB-KW"/>
</dbReference>
<dbReference type="GO" id="GO:0051539">
    <property type="term" value="F:4 iron, 4 sulfur cluster binding"/>
    <property type="evidence" value="ECO:0007669"/>
    <property type="project" value="UniProtKB-KW"/>
</dbReference>
<dbReference type="InterPro" id="IPR005122">
    <property type="entry name" value="Uracil-DNA_glycosylase-like"/>
</dbReference>
<keyword evidence="14" id="KW-1185">Reference proteome</keyword>
<keyword evidence="9" id="KW-0408">Iron</keyword>
<keyword evidence="7" id="KW-0227">DNA damage</keyword>
<evidence type="ECO:0000256" key="1">
    <source>
        <dbReference type="ARBA" id="ARBA00001400"/>
    </source>
</evidence>
<organism evidence="13 14">
    <name type="scientific">Rhodoblastus sphagnicola</name>
    <dbReference type="NCBI Taxonomy" id="333368"/>
    <lineage>
        <taxon>Bacteria</taxon>
        <taxon>Pseudomonadati</taxon>
        <taxon>Pseudomonadota</taxon>
        <taxon>Alphaproteobacteria</taxon>
        <taxon>Hyphomicrobiales</taxon>
        <taxon>Rhodoblastaceae</taxon>
        <taxon>Rhodoblastus</taxon>
    </lineage>
</organism>
<evidence type="ECO:0000256" key="10">
    <source>
        <dbReference type="ARBA" id="ARBA00023014"/>
    </source>
</evidence>
<evidence type="ECO:0000259" key="12">
    <source>
        <dbReference type="SMART" id="SM00986"/>
    </source>
</evidence>
<dbReference type="PANTHER" id="PTHR33693">
    <property type="entry name" value="TYPE-5 URACIL-DNA GLYCOSYLASE"/>
    <property type="match status" value="1"/>
</dbReference>
<evidence type="ECO:0000256" key="3">
    <source>
        <dbReference type="ARBA" id="ARBA00012030"/>
    </source>
</evidence>
<evidence type="ECO:0000256" key="4">
    <source>
        <dbReference type="ARBA" id="ARBA00019403"/>
    </source>
</evidence>
<dbReference type="AlphaFoldDB" id="A0A2S6N6Q9"/>
<evidence type="ECO:0000313" key="13">
    <source>
        <dbReference type="EMBL" id="PPQ30309.1"/>
    </source>
</evidence>
<keyword evidence="6" id="KW-0479">Metal-binding</keyword>